<name>A0A4R5A2I9_9ACTN</name>
<accession>A0A4R5A2I9</accession>
<comment type="caution">
    <text evidence="2">The sequence shown here is derived from an EMBL/GenBank/DDBJ whole genome shotgun (WGS) entry which is preliminary data.</text>
</comment>
<dbReference type="Proteomes" id="UP000295578">
    <property type="component" value="Unassembled WGS sequence"/>
</dbReference>
<proteinExistence type="predicted"/>
<keyword evidence="3" id="KW-1185">Reference proteome</keyword>
<evidence type="ECO:0000256" key="1">
    <source>
        <dbReference type="SAM" id="Phobius"/>
    </source>
</evidence>
<dbReference type="EMBL" id="SMKY01000342">
    <property type="protein sequence ID" value="TDD65180.1"/>
    <property type="molecule type" value="Genomic_DNA"/>
</dbReference>
<feature type="transmembrane region" description="Helical" evidence="1">
    <location>
        <begin position="36"/>
        <end position="55"/>
    </location>
</feature>
<dbReference type="AlphaFoldDB" id="A0A4R5A2I9"/>
<keyword evidence="1" id="KW-1133">Transmembrane helix</keyword>
<keyword evidence="1" id="KW-0472">Membrane</keyword>
<keyword evidence="1" id="KW-0812">Transmembrane</keyword>
<dbReference type="RefSeq" id="WP_132204418.1">
    <property type="nucleotide sequence ID" value="NZ_SMKY01000342.1"/>
</dbReference>
<gene>
    <name evidence="2" type="ORF">E1293_40615</name>
</gene>
<reference evidence="2 3" key="1">
    <citation type="submission" date="2019-03" db="EMBL/GenBank/DDBJ databases">
        <title>Draft genome sequences of novel Actinobacteria.</title>
        <authorList>
            <person name="Sahin N."/>
            <person name="Ay H."/>
            <person name="Saygin H."/>
        </authorList>
    </citation>
    <scope>NUCLEOTIDE SEQUENCE [LARGE SCALE GENOMIC DNA]</scope>
    <source>
        <strain evidence="2 3">DSM 45941</strain>
    </source>
</reference>
<evidence type="ECO:0008006" key="4">
    <source>
        <dbReference type="Google" id="ProtNLM"/>
    </source>
</evidence>
<sequence length="141" mass="15601">MAVVRVIDPVGRSVFVAVIGLLNLFAWALFVWVLVAVGFALLPFCSILMCSYLFLGVWRSRLYVGDGGVRIERMFRDEFVAWDGVDAVEVRRFWSGSRIVFVMKNSDLVKMPKLFGGALRASADLTTSFESNRGGGVCGQP</sequence>
<evidence type="ECO:0000313" key="2">
    <source>
        <dbReference type="EMBL" id="TDD65180.1"/>
    </source>
</evidence>
<evidence type="ECO:0000313" key="3">
    <source>
        <dbReference type="Proteomes" id="UP000295578"/>
    </source>
</evidence>
<organism evidence="2 3">
    <name type="scientific">Actinomadura darangshiensis</name>
    <dbReference type="NCBI Taxonomy" id="705336"/>
    <lineage>
        <taxon>Bacteria</taxon>
        <taxon>Bacillati</taxon>
        <taxon>Actinomycetota</taxon>
        <taxon>Actinomycetes</taxon>
        <taxon>Streptosporangiales</taxon>
        <taxon>Thermomonosporaceae</taxon>
        <taxon>Actinomadura</taxon>
    </lineage>
</organism>
<protein>
    <recommendedName>
        <fullName evidence="4">PH domain-containing protein</fullName>
    </recommendedName>
</protein>
<feature type="transmembrane region" description="Helical" evidence="1">
    <location>
        <begin position="12"/>
        <end position="30"/>
    </location>
</feature>